<dbReference type="InterPro" id="IPR036937">
    <property type="entry name" value="Adhesion_dom_fimbrial_sf"/>
</dbReference>
<dbReference type="PANTHER" id="PTHR33420:SF10">
    <property type="entry name" value="FIMBRIAE MAJOR SUBUNIT"/>
    <property type="match status" value="1"/>
</dbReference>
<dbReference type="PANTHER" id="PTHR33420">
    <property type="entry name" value="FIMBRIAL SUBUNIT ELFA-RELATED"/>
    <property type="match status" value="1"/>
</dbReference>
<dbReference type="Proteomes" id="UP001596215">
    <property type="component" value="Unassembled WGS sequence"/>
</dbReference>
<dbReference type="Gene3D" id="2.60.40.1090">
    <property type="entry name" value="Fimbrial-type adhesion domain"/>
    <property type="match status" value="1"/>
</dbReference>
<comment type="caution">
    <text evidence="2">The sequence shown here is derived from an EMBL/GenBank/DDBJ whole genome shotgun (WGS) entry which is preliminary data.</text>
</comment>
<dbReference type="InterPro" id="IPR050263">
    <property type="entry name" value="Bact_Fimbrial_Adh_Pro"/>
</dbReference>
<dbReference type="EMBL" id="JBHSUC010000012">
    <property type="protein sequence ID" value="MFC6362533.1"/>
    <property type="molecule type" value="Genomic_DNA"/>
</dbReference>
<dbReference type="InterPro" id="IPR008966">
    <property type="entry name" value="Adhesion_dom_sf"/>
</dbReference>
<evidence type="ECO:0000256" key="1">
    <source>
        <dbReference type="SAM" id="SignalP"/>
    </source>
</evidence>
<feature type="chain" id="PRO_5046872143" evidence="1">
    <location>
        <begin position="20"/>
        <end position="177"/>
    </location>
</feature>
<proteinExistence type="predicted"/>
<dbReference type="SUPFAM" id="SSF49401">
    <property type="entry name" value="Bacterial adhesins"/>
    <property type="match status" value="1"/>
</dbReference>
<sequence>MKKTLLVMSMAVFSATGYAASDNTVQFQGVVSTQTCNVNINGNSASPIVLLPTVAASTLATSGSVAGATKFTVNVTGCSTGSDAASISTVFAGNNVTTNGNLGNTGTAENVSIRLLDSDGSTALAFTNGGTVTTTAFTKAAADTTASQDLTAEYYAEAASPTAGTVAASAQYAIQYN</sequence>
<dbReference type="RefSeq" id="WP_212709734.1">
    <property type="nucleotide sequence ID" value="NZ_BAAAFW010000093.1"/>
</dbReference>
<keyword evidence="3" id="KW-1185">Reference proteome</keyword>
<accession>A0ABW1VPU2</accession>
<evidence type="ECO:0000313" key="2">
    <source>
        <dbReference type="EMBL" id="MFC6362533.1"/>
    </source>
</evidence>
<evidence type="ECO:0000313" key="3">
    <source>
        <dbReference type="Proteomes" id="UP001596215"/>
    </source>
</evidence>
<name>A0ABW1VPU2_9GAMM</name>
<protein>
    <submittedName>
        <fullName evidence="2">Fimbrial protein</fullName>
    </submittedName>
</protein>
<organism evidence="2 3">
    <name type="scientific">Tatumella punctata</name>
    <dbReference type="NCBI Taxonomy" id="399969"/>
    <lineage>
        <taxon>Bacteria</taxon>
        <taxon>Pseudomonadati</taxon>
        <taxon>Pseudomonadota</taxon>
        <taxon>Gammaproteobacteria</taxon>
        <taxon>Enterobacterales</taxon>
        <taxon>Erwiniaceae</taxon>
        <taxon>Tatumella</taxon>
    </lineage>
</organism>
<keyword evidence="1" id="KW-0732">Signal</keyword>
<feature type="signal peptide" evidence="1">
    <location>
        <begin position="1"/>
        <end position="19"/>
    </location>
</feature>
<reference evidence="3" key="1">
    <citation type="journal article" date="2019" name="Int. J. Syst. Evol. Microbiol.">
        <title>The Global Catalogue of Microorganisms (GCM) 10K type strain sequencing project: providing services to taxonomists for standard genome sequencing and annotation.</title>
        <authorList>
            <consortium name="The Broad Institute Genomics Platform"/>
            <consortium name="The Broad Institute Genome Sequencing Center for Infectious Disease"/>
            <person name="Wu L."/>
            <person name="Ma J."/>
        </authorList>
    </citation>
    <scope>NUCLEOTIDE SEQUENCE [LARGE SCALE GENOMIC DNA]</scope>
    <source>
        <strain evidence="3">CGMCC 4.1530</strain>
    </source>
</reference>
<gene>
    <name evidence="2" type="ORF">ACFP73_10560</name>
</gene>